<keyword evidence="3 5" id="KW-0808">Transferase</keyword>
<dbReference type="SUPFAM" id="SSF50486">
    <property type="entry name" value="FMT C-terminal domain-like"/>
    <property type="match status" value="1"/>
</dbReference>
<evidence type="ECO:0000256" key="2">
    <source>
        <dbReference type="ARBA" id="ARBA00012261"/>
    </source>
</evidence>
<dbReference type="PANTHER" id="PTHR11138">
    <property type="entry name" value="METHIONYL-TRNA FORMYLTRANSFERASE"/>
    <property type="match status" value="1"/>
</dbReference>
<evidence type="ECO:0000256" key="3">
    <source>
        <dbReference type="ARBA" id="ARBA00022679"/>
    </source>
</evidence>
<dbReference type="InterPro" id="IPR002376">
    <property type="entry name" value="Formyl_transf_N"/>
</dbReference>
<dbReference type="InterPro" id="IPR005794">
    <property type="entry name" value="Fmt"/>
</dbReference>
<dbReference type="EC" id="2.1.2.9" evidence="2 5"/>
<evidence type="ECO:0000259" key="6">
    <source>
        <dbReference type="Pfam" id="PF00551"/>
    </source>
</evidence>
<dbReference type="InterPro" id="IPR011034">
    <property type="entry name" value="Formyl_transferase-like_C_sf"/>
</dbReference>
<feature type="domain" description="Formyl transferase N-terminal" evidence="6">
    <location>
        <begin position="3"/>
        <end position="178"/>
    </location>
</feature>
<dbReference type="Pfam" id="PF02911">
    <property type="entry name" value="Formyl_trans_C"/>
    <property type="match status" value="1"/>
</dbReference>
<comment type="function">
    <text evidence="5">Attaches a formyl group to the free amino group of methionyl-tRNA(fMet). The formyl group appears to play a dual role in the initiator identity of N-formylmethionyl-tRNA by promoting its recognition by IF2 and preventing the misappropriation of this tRNA by the elongation apparatus.</text>
</comment>
<evidence type="ECO:0000256" key="1">
    <source>
        <dbReference type="ARBA" id="ARBA00010699"/>
    </source>
</evidence>
<dbReference type="HAMAP" id="MF_00182">
    <property type="entry name" value="Formyl_trans"/>
    <property type="match status" value="1"/>
</dbReference>
<reference evidence="8 9" key="1">
    <citation type="journal article" date="2016" name="Nat. Commun.">
        <title>Thousands of microbial genomes shed light on interconnected biogeochemical processes in an aquifer system.</title>
        <authorList>
            <person name="Anantharaman K."/>
            <person name="Brown C.T."/>
            <person name="Hug L.A."/>
            <person name="Sharon I."/>
            <person name="Castelle C.J."/>
            <person name="Probst A.J."/>
            <person name="Thomas B.C."/>
            <person name="Singh A."/>
            <person name="Wilkins M.J."/>
            <person name="Karaoz U."/>
            <person name="Brodie E.L."/>
            <person name="Williams K.H."/>
            <person name="Hubbard S.S."/>
            <person name="Banfield J.F."/>
        </authorList>
    </citation>
    <scope>NUCLEOTIDE SEQUENCE [LARGE SCALE GENOMIC DNA]</scope>
</reference>
<dbReference type="Proteomes" id="UP000177740">
    <property type="component" value="Unassembled WGS sequence"/>
</dbReference>
<dbReference type="NCBIfam" id="TIGR00460">
    <property type="entry name" value="fmt"/>
    <property type="match status" value="1"/>
</dbReference>
<dbReference type="InterPro" id="IPR005793">
    <property type="entry name" value="Formyl_trans_C"/>
</dbReference>
<feature type="binding site" evidence="5">
    <location>
        <begin position="108"/>
        <end position="111"/>
    </location>
    <ligand>
        <name>(6S)-5,6,7,8-tetrahydrofolate</name>
        <dbReference type="ChEBI" id="CHEBI:57453"/>
    </ligand>
</feature>
<dbReference type="InterPro" id="IPR036477">
    <property type="entry name" value="Formyl_transf_N_sf"/>
</dbReference>
<organism evidence="8 9">
    <name type="scientific">Candidatus Nealsonbacteria bacterium RIFOXYB1_FULL_40_15</name>
    <dbReference type="NCBI Taxonomy" id="1801677"/>
    <lineage>
        <taxon>Bacteria</taxon>
        <taxon>Candidatus Nealsoniibacteriota</taxon>
    </lineage>
</organism>
<evidence type="ECO:0000313" key="8">
    <source>
        <dbReference type="EMBL" id="OGZ27621.1"/>
    </source>
</evidence>
<comment type="caution">
    <text evidence="8">The sequence shown here is derived from an EMBL/GenBank/DDBJ whole genome shotgun (WGS) entry which is preliminary data.</text>
</comment>
<dbReference type="AlphaFoldDB" id="A0A1G2EQH5"/>
<feature type="domain" description="Formyl transferase C-terminal" evidence="7">
    <location>
        <begin position="203"/>
        <end position="254"/>
    </location>
</feature>
<evidence type="ECO:0000256" key="5">
    <source>
        <dbReference type="HAMAP-Rule" id="MF_00182"/>
    </source>
</evidence>
<dbReference type="SUPFAM" id="SSF53328">
    <property type="entry name" value="Formyltransferase"/>
    <property type="match status" value="1"/>
</dbReference>
<dbReference type="GO" id="GO:0004479">
    <property type="term" value="F:methionyl-tRNA formyltransferase activity"/>
    <property type="evidence" value="ECO:0007669"/>
    <property type="project" value="UniProtKB-UniRule"/>
</dbReference>
<dbReference type="GO" id="GO:0005829">
    <property type="term" value="C:cytosol"/>
    <property type="evidence" value="ECO:0007669"/>
    <property type="project" value="TreeGrafter"/>
</dbReference>
<dbReference type="STRING" id="1801677.A2365_01965"/>
<dbReference type="EMBL" id="MHMM01000005">
    <property type="protein sequence ID" value="OGZ27621.1"/>
    <property type="molecule type" value="Genomic_DNA"/>
</dbReference>
<proteinExistence type="inferred from homology"/>
<evidence type="ECO:0000259" key="7">
    <source>
        <dbReference type="Pfam" id="PF02911"/>
    </source>
</evidence>
<evidence type="ECO:0000313" key="9">
    <source>
        <dbReference type="Proteomes" id="UP000177740"/>
    </source>
</evidence>
<comment type="similarity">
    <text evidence="1 5">Belongs to the Fmt family.</text>
</comment>
<dbReference type="InterPro" id="IPR041711">
    <property type="entry name" value="Met-tRNA-FMT_N"/>
</dbReference>
<dbReference type="CDD" id="cd08646">
    <property type="entry name" value="FMT_core_Met-tRNA-FMT_N"/>
    <property type="match status" value="1"/>
</dbReference>
<dbReference type="CDD" id="cd08704">
    <property type="entry name" value="Met_tRNA_FMT_C"/>
    <property type="match status" value="1"/>
</dbReference>
<protein>
    <recommendedName>
        <fullName evidence="2 5">Methionyl-tRNA formyltransferase</fullName>
        <ecNumber evidence="2 5">2.1.2.9</ecNumber>
    </recommendedName>
</protein>
<dbReference type="InterPro" id="IPR001555">
    <property type="entry name" value="GART_AS"/>
</dbReference>
<keyword evidence="4 5" id="KW-0648">Protein biosynthesis</keyword>
<dbReference type="Gene3D" id="3.40.50.12230">
    <property type="match status" value="1"/>
</dbReference>
<dbReference type="PANTHER" id="PTHR11138:SF5">
    <property type="entry name" value="METHIONYL-TRNA FORMYLTRANSFERASE, MITOCHONDRIAL"/>
    <property type="match status" value="1"/>
</dbReference>
<sequence length="283" mass="31783">MPKIVFIGTPEFGAIILEKLIANLYEPVLVITSPDKPVGRRQEMTPPPVKITAQKYNIPVEQPIKISSILYKVLSIKPDIIITAAYGQIIPKNILDIPKYGSLNVHPSLLPKYRGSSPIQSAILEGERETGVSIMLMDEKMDHGKIVSSVKYQVSSIDTCKSLSEKLANAGANLLLKTIPSWIKGEIKAKDQNHEEATFTKILKKEDGEIDWNESPEKIDRKIRAYNPWPGAFTFVQKNGKVLRVKILKAELSEGNLTIKKVQPEGKKEMDYEEYLKGHSKFF</sequence>
<dbReference type="PROSITE" id="PS00373">
    <property type="entry name" value="GART"/>
    <property type="match status" value="1"/>
</dbReference>
<name>A0A1G2EQH5_9BACT</name>
<gene>
    <name evidence="5" type="primary">fmt</name>
    <name evidence="8" type="ORF">A2365_01965</name>
</gene>
<accession>A0A1G2EQH5</accession>
<dbReference type="Pfam" id="PF00551">
    <property type="entry name" value="Formyl_trans_N"/>
    <property type="match status" value="1"/>
</dbReference>
<dbReference type="InterPro" id="IPR044135">
    <property type="entry name" value="Met-tRNA-FMT_C"/>
</dbReference>
<comment type="catalytic activity">
    <reaction evidence="5">
        <text>L-methionyl-tRNA(fMet) + (6R)-10-formyltetrahydrofolate = N-formyl-L-methionyl-tRNA(fMet) + (6S)-5,6,7,8-tetrahydrofolate + H(+)</text>
        <dbReference type="Rhea" id="RHEA:24380"/>
        <dbReference type="Rhea" id="RHEA-COMP:9952"/>
        <dbReference type="Rhea" id="RHEA-COMP:9953"/>
        <dbReference type="ChEBI" id="CHEBI:15378"/>
        <dbReference type="ChEBI" id="CHEBI:57453"/>
        <dbReference type="ChEBI" id="CHEBI:78530"/>
        <dbReference type="ChEBI" id="CHEBI:78844"/>
        <dbReference type="ChEBI" id="CHEBI:195366"/>
        <dbReference type="EC" id="2.1.2.9"/>
    </reaction>
</comment>
<evidence type="ECO:0000256" key="4">
    <source>
        <dbReference type="ARBA" id="ARBA00022917"/>
    </source>
</evidence>